<gene>
    <name evidence="4" type="ORF">B0H63DRAFT_479210</name>
</gene>
<evidence type="ECO:0000256" key="1">
    <source>
        <dbReference type="ARBA" id="ARBA00006484"/>
    </source>
</evidence>
<dbReference type="InterPro" id="IPR002347">
    <property type="entry name" value="SDR_fam"/>
</dbReference>
<dbReference type="AlphaFoldDB" id="A0AAE0KLN1"/>
<dbReference type="GO" id="GO:0005737">
    <property type="term" value="C:cytoplasm"/>
    <property type="evidence" value="ECO:0007669"/>
    <property type="project" value="TreeGrafter"/>
</dbReference>
<dbReference type="EMBL" id="JAULSW010000006">
    <property type="protein sequence ID" value="KAK3378215.1"/>
    <property type="molecule type" value="Genomic_DNA"/>
</dbReference>
<dbReference type="Gene3D" id="3.40.50.720">
    <property type="entry name" value="NAD(P)-binding Rossmann-like Domain"/>
    <property type="match status" value="1"/>
</dbReference>
<dbReference type="Proteomes" id="UP001285441">
    <property type="component" value="Unassembled WGS sequence"/>
</dbReference>
<comment type="similarity">
    <text evidence="1">Belongs to the short-chain dehydrogenases/reductases (SDR) family.</text>
</comment>
<organism evidence="4 5">
    <name type="scientific">Podospora didyma</name>
    <dbReference type="NCBI Taxonomy" id="330526"/>
    <lineage>
        <taxon>Eukaryota</taxon>
        <taxon>Fungi</taxon>
        <taxon>Dikarya</taxon>
        <taxon>Ascomycota</taxon>
        <taxon>Pezizomycotina</taxon>
        <taxon>Sordariomycetes</taxon>
        <taxon>Sordariomycetidae</taxon>
        <taxon>Sordariales</taxon>
        <taxon>Podosporaceae</taxon>
        <taxon>Podospora</taxon>
    </lineage>
</organism>
<keyword evidence="2" id="KW-0521">NADP</keyword>
<dbReference type="SUPFAM" id="SSF51735">
    <property type="entry name" value="NAD(P)-binding Rossmann-fold domains"/>
    <property type="match status" value="1"/>
</dbReference>
<comment type="caution">
    <text evidence="4">The sequence shown here is derived from an EMBL/GenBank/DDBJ whole genome shotgun (WGS) entry which is preliminary data.</text>
</comment>
<protein>
    <recommendedName>
        <fullName evidence="6">Aflatoxin biosynthesis ketoreductase nor-1</fullName>
    </recommendedName>
</protein>
<dbReference type="GO" id="GO:0016491">
    <property type="term" value="F:oxidoreductase activity"/>
    <property type="evidence" value="ECO:0007669"/>
    <property type="project" value="UniProtKB-KW"/>
</dbReference>
<dbReference type="InterPro" id="IPR051468">
    <property type="entry name" value="Fungal_SecMetab_SDRs"/>
</dbReference>
<reference evidence="4" key="2">
    <citation type="submission" date="2023-06" db="EMBL/GenBank/DDBJ databases">
        <authorList>
            <consortium name="Lawrence Berkeley National Laboratory"/>
            <person name="Haridas S."/>
            <person name="Hensen N."/>
            <person name="Bonometti L."/>
            <person name="Westerberg I."/>
            <person name="Brannstrom I.O."/>
            <person name="Guillou S."/>
            <person name="Cros-Aarteil S."/>
            <person name="Calhoun S."/>
            <person name="Kuo A."/>
            <person name="Mondo S."/>
            <person name="Pangilinan J."/>
            <person name="Riley R."/>
            <person name="LaButti K."/>
            <person name="Andreopoulos B."/>
            <person name="Lipzen A."/>
            <person name="Chen C."/>
            <person name="Yanf M."/>
            <person name="Daum C."/>
            <person name="Ng V."/>
            <person name="Clum A."/>
            <person name="Steindorff A."/>
            <person name="Ohm R."/>
            <person name="Martin F."/>
            <person name="Silar P."/>
            <person name="Natvig D."/>
            <person name="Lalanne C."/>
            <person name="Gautier V."/>
            <person name="Ament-velasquez S.L."/>
            <person name="Kruys A."/>
            <person name="Hutchinson M.I."/>
            <person name="Powell A.J."/>
            <person name="Barry K."/>
            <person name="Miller A.N."/>
            <person name="Grigoriev I.V."/>
            <person name="Debuchy R."/>
            <person name="Gladieux P."/>
            <person name="Thoren M.H."/>
            <person name="Johannesson H."/>
        </authorList>
    </citation>
    <scope>NUCLEOTIDE SEQUENCE</scope>
    <source>
        <strain evidence="4">CBS 232.78</strain>
    </source>
</reference>
<sequence>MTESTVIVITGVNRGIGKSLTQTYLSRPNHTVISSVRDTAAPSVEKLKSPPTTKNSHLILIKIESSYFTDPSDAIRKIEAAGVSHVDVVIANAGGAGGVIDPLETVTPESVIDRINVNALGPLAPFQAARPLLLKSKSPKWVSVSSAVGSIGNMENFKSHIAPAYGIAKAVMNWTTMVAHCGNPWLTSFAVHLG</sequence>
<evidence type="ECO:0000313" key="4">
    <source>
        <dbReference type="EMBL" id="KAK3378215.1"/>
    </source>
</evidence>
<dbReference type="PANTHER" id="PTHR43544">
    <property type="entry name" value="SHORT-CHAIN DEHYDROGENASE/REDUCTASE"/>
    <property type="match status" value="1"/>
</dbReference>
<dbReference type="PANTHER" id="PTHR43544:SF7">
    <property type="entry name" value="NADB-LER2"/>
    <property type="match status" value="1"/>
</dbReference>
<dbReference type="Pfam" id="PF00106">
    <property type="entry name" value="adh_short"/>
    <property type="match status" value="1"/>
</dbReference>
<evidence type="ECO:0000313" key="5">
    <source>
        <dbReference type="Proteomes" id="UP001285441"/>
    </source>
</evidence>
<proteinExistence type="inferred from homology"/>
<keyword evidence="3" id="KW-0560">Oxidoreductase</keyword>
<name>A0AAE0KLN1_9PEZI</name>
<dbReference type="PRINTS" id="PR00081">
    <property type="entry name" value="GDHRDH"/>
</dbReference>
<dbReference type="InterPro" id="IPR036291">
    <property type="entry name" value="NAD(P)-bd_dom_sf"/>
</dbReference>
<evidence type="ECO:0000256" key="3">
    <source>
        <dbReference type="ARBA" id="ARBA00023002"/>
    </source>
</evidence>
<evidence type="ECO:0000256" key="2">
    <source>
        <dbReference type="ARBA" id="ARBA00022857"/>
    </source>
</evidence>
<keyword evidence="5" id="KW-1185">Reference proteome</keyword>
<accession>A0AAE0KLN1</accession>
<evidence type="ECO:0008006" key="6">
    <source>
        <dbReference type="Google" id="ProtNLM"/>
    </source>
</evidence>
<reference evidence="4" key="1">
    <citation type="journal article" date="2023" name="Mol. Phylogenet. Evol.">
        <title>Genome-scale phylogeny and comparative genomics of the fungal order Sordariales.</title>
        <authorList>
            <person name="Hensen N."/>
            <person name="Bonometti L."/>
            <person name="Westerberg I."/>
            <person name="Brannstrom I.O."/>
            <person name="Guillou S."/>
            <person name="Cros-Aarteil S."/>
            <person name="Calhoun S."/>
            <person name="Haridas S."/>
            <person name="Kuo A."/>
            <person name="Mondo S."/>
            <person name="Pangilinan J."/>
            <person name="Riley R."/>
            <person name="LaButti K."/>
            <person name="Andreopoulos B."/>
            <person name="Lipzen A."/>
            <person name="Chen C."/>
            <person name="Yan M."/>
            <person name="Daum C."/>
            <person name="Ng V."/>
            <person name="Clum A."/>
            <person name="Steindorff A."/>
            <person name="Ohm R.A."/>
            <person name="Martin F."/>
            <person name="Silar P."/>
            <person name="Natvig D.O."/>
            <person name="Lalanne C."/>
            <person name="Gautier V."/>
            <person name="Ament-Velasquez S.L."/>
            <person name="Kruys A."/>
            <person name="Hutchinson M.I."/>
            <person name="Powell A.J."/>
            <person name="Barry K."/>
            <person name="Miller A.N."/>
            <person name="Grigoriev I.V."/>
            <person name="Debuchy R."/>
            <person name="Gladieux P."/>
            <person name="Hiltunen Thoren M."/>
            <person name="Johannesson H."/>
        </authorList>
    </citation>
    <scope>NUCLEOTIDE SEQUENCE</scope>
    <source>
        <strain evidence="4">CBS 232.78</strain>
    </source>
</reference>